<dbReference type="STRING" id="247156.NFA_39560"/>
<dbReference type="GeneID" id="61134632"/>
<evidence type="ECO:0000259" key="1">
    <source>
        <dbReference type="Pfam" id="PF00149"/>
    </source>
</evidence>
<dbReference type="GO" id="GO:0016787">
    <property type="term" value="F:hydrolase activity"/>
    <property type="evidence" value="ECO:0007669"/>
    <property type="project" value="InterPro"/>
</dbReference>
<evidence type="ECO:0000313" key="2">
    <source>
        <dbReference type="EMBL" id="BAD58804.1"/>
    </source>
</evidence>
<dbReference type="KEGG" id="nfa:NFA_39560"/>
<evidence type="ECO:0000313" key="3">
    <source>
        <dbReference type="Proteomes" id="UP000006820"/>
    </source>
</evidence>
<dbReference type="RefSeq" id="WP_011210489.1">
    <property type="nucleotide sequence ID" value="NC_006361.1"/>
</dbReference>
<protein>
    <recommendedName>
        <fullName evidence="1">Calcineurin-like phosphoesterase domain-containing protein</fullName>
    </recommendedName>
</protein>
<organism evidence="2 3">
    <name type="scientific">Nocardia farcinica (strain IFM 10152)</name>
    <dbReference type="NCBI Taxonomy" id="247156"/>
    <lineage>
        <taxon>Bacteria</taxon>
        <taxon>Bacillati</taxon>
        <taxon>Actinomycetota</taxon>
        <taxon>Actinomycetes</taxon>
        <taxon>Mycobacteriales</taxon>
        <taxon>Nocardiaceae</taxon>
        <taxon>Nocardia</taxon>
    </lineage>
</organism>
<dbReference type="eggNOG" id="COG1409">
    <property type="taxonomic scope" value="Bacteria"/>
</dbReference>
<sequence>MNPFEATPSPVVVVAGDWHANPTYARKAIKHAARTCASHILHVGDFAYDMRENHDGSPNFLDQVQEELDRHGMRLGWVDGNHDNHEVLQALVAEHGHVPIPIRSNIFYLPRGYRWTWNGVRFLAMGGAHSVDRPWRRPHIEWWPGETISSADALRACEGGTADIMICHDVPAGVRIPCIEGNPFRFPQAQIDAAELNRRVLRGVVDVVQPRRLFAGHYHCRLTAELLAGNYRTRVDILDADQAAVDANTTLLDLGECRRL</sequence>
<dbReference type="Pfam" id="PF00149">
    <property type="entry name" value="Metallophos"/>
    <property type="match status" value="1"/>
</dbReference>
<dbReference type="Gene3D" id="3.60.21.10">
    <property type="match status" value="1"/>
</dbReference>
<proteinExistence type="predicted"/>
<dbReference type="InterPro" id="IPR004843">
    <property type="entry name" value="Calcineurin-like_PHP"/>
</dbReference>
<dbReference type="EMBL" id="AP006618">
    <property type="protein sequence ID" value="BAD58804.1"/>
    <property type="molecule type" value="Genomic_DNA"/>
</dbReference>
<keyword evidence="3" id="KW-1185">Reference proteome</keyword>
<reference evidence="2 3" key="1">
    <citation type="journal article" date="2004" name="Proc. Natl. Acad. Sci. U.S.A.">
        <title>The complete genomic sequence of Nocardia farcinica IFM 10152.</title>
        <authorList>
            <person name="Ishikawa J."/>
            <person name="Yamashita A."/>
            <person name="Mikami Y."/>
            <person name="Hoshino Y."/>
            <person name="Kurita H."/>
            <person name="Hotta K."/>
            <person name="Shiba T."/>
            <person name="Hattori M."/>
        </authorList>
    </citation>
    <scope>NUCLEOTIDE SEQUENCE [LARGE SCALE GENOMIC DNA]</scope>
    <source>
        <strain evidence="2 3">IFM 10152</strain>
    </source>
</reference>
<name>Q5YSN7_NOCFA</name>
<dbReference type="AlphaFoldDB" id="Q5YSN7"/>
<accession>Q5YSN7</accession>
<dbReference type="InterPro" id="IPR029052">
    <property type="entry name" value="Metallo-depent_PP-like"/>
</dbReference>
<dbReference type="HOGENOM" id="CLU_1007700_0_0_11"/>
<feature type="domain" description="Calcineurin-like phosphoesterase" evidence="1">
    <location>
        <begin position="12"/>
        <end position="220"/>
    </location>
</feature>
<dbReference type="SUPFAM" id="SSF56300">
    <property type="entry name" value="Metallo-dependent phosphatases"/>
    <property type="match status" value="1"/>
</dbReference>
<gene>
    <name evidence="2" type="ordered locus">NFA_39560</name>
</gene>
<dbReference type="Proteomes" id="UP000006820">
    <property type="component" value="Chromosome"/>
</dbReference>
<dbReference type="OrthoDB" id="5380150at2"/>